<keyword evidence="2" id="KW-1185">Reference proteome</keyword>
<dbReference type="OMA" id="MHEAHRI"/>
<reference evidence="2" key="1">
    <citation type="journal article" date="2012" name="Science">
        <title>The Paleozoic origin of enzymatic lignin decomposition reconstructed from 31 fungal genomes.</title>
        <authorList>
            <person name="Floudas D."/>
            <person name="Binder M."/>
            <person name="Riley R."/>
            <person name="Barry K."/>
            <person name="Blanchette R.A."/>
            <person name="Henrissat B."/>
            <person name="Martinez A.T."/>
            <person name="Otillar R."/>
            <person name="Spatafora J.W."/>
            <person name="Yadav J.S."/>
            <person name="Aerts A."/>
            <person name="Benoit I."/>
            <person name="Boyd A."/>
            <person name="Carlson A."/>
            <person name="Copeland A."/>
            <person name="Coutinho P.M."/>
            <person name="de Vries R.P."/>
            <person name="Ferreira P."/>
            <person name="Findley K."/>
            <person name="Foster B."/>
            <person name="Gaskell J."/>
            <person name="Glotzer D."/>
            <person name="Gorecki P."/>
            <person name="Heitman J."/>
            <person name="Hesse C."/>
            <person name="Hori C."/>
            <person name="Igarashi K."/>
            <person name="Jurgens J.A."/>
            <person name="Kallen N."/>
            <person name="Kersten P."/>
            <person name="Kohler A."/>
            <person name="Kuees U."/>
            <person name="Kumar T.K.A."/>
            <person name="Kuo A."/>
            <person name="LaButti K."/>
            <person name="Larrondo L.F."/>
            <person name="Lindquist E."/>
            <person name="Ling A."/>
            <person name="Lombard V."/>
            <person name="Lucas S."/>
            <person name="Lundell T."/>
            <person name="Martin R."/>
            <person name="McLaughlin D.J."/>
            <person name="Morgenstern I."/>
            <person name="Morin E."/>
            <person name="Murat C."/>
            <person name="Nagy L.G."/>
            <person name="Nolan M."/>
            <person name="Ohm R.A."/>
            <person name="Patyshakuliyeva A."/>
            <person name="Rokas A."/>
            <person name="Ruiz-Duenas F.J."/>
            <person name="Sabat G."/>
            <person name="Salamov A."/>
            <person name="Samejima M."/>
            <person name="Schmutz J."/>
            <person name="Slot J.C."/>
            <person name="St John F."/>
            <person name="Stenlid J."/>
            <person name="Sun H."/>
            <person name="Sun S."/>
            <person name="Syed K."/>
            <person name="Tsang A."/>
            <person name="Wiebenga A."/>
            <person name="Young D."/>
            <person name="Pisabarro A."/>
            <person name="Eastwood D.C."/>
            <person name="Martin F."/>
            <person name="Cullen D."/>
            <person name="Grigoriev I.V."/>
            <person name="Hibbett D.S."/>
        </authorList>
    </citation>
    <scope>NUCLEOTIDE SEQUENCE [LARGE SCALE GENOMIC DNA]</scope>
    <source>
        <strain evidence="2">RWD-64-598 SS2</strain>
    </source>
</reference>
<name>A0A5M3MNY4_CONPW</name>
<organism evidence="1 2">
    <name type="scientific">Coniophora puteana (strain RWD-64-598)</name>
    <name type="common">Brown rot fungus</name>
    <dbReference type="NCBI Taxonomy" id="741705"/>
    <lineage>
        <taxon>Eukaryota</taxon>
        <taxon>Fungi</taxon>
        <taxon>Dikarya</taxon>
        <taxon>Basidiomycota</taxon>
        <taxon>Agaricomycotina</taxon>
        <taxon>Agaricomycetes</taxon>
        <taxon>Agaricomycetidae</taxon>
        <taxon>Boletales</taxon>
        <taxon>Coniophorineae</taxon>
        <taxon>Coniophoraceae</taxon>
        <taxon>Coniophora</taxon>
    </lineage>
</organism>
<dbReference type="GeneID" id="19206880"/>
<feature type="non-terminal residue" evidence="1">
    <location>
        <position position="1"/>
    </location>
</feature>
<accession>A0A5M3MNY4</accession>
<comment type="caution">
    <text evidence="1">The sequence shown here is derived from an EMBL/GenBank/DDBJ whole genome shotgun (WGS) entry which is preliminary data.</text>
</comment>
<dbReference type="EMBL" id="JH711579">
    <property type="protein sequence ID" value="EIW80720.1"/>
    <property type="molecule type" value="Genomic_DNA"/>
</dbReference>
<dbReference type="AlphaFoldDB" id="A0A5M3MNY4"/>
<dbReference type="Proteomes" id="UP000053558">
    <property type="component" value="Unassembled WGS sequence"/>
</dbReference>
<evidence type="ECO:0008006" key="3">
    <source>
        <dbReference type="Google" id="ProtNLM"/>
    </source>
</evidence>
<protein>
    <recommendedName>
        <fullName evidence="3">Reverse transcriptase zinc-binding domain-containing protein</fullName>
    </recommendedName>
</protein>
<dbReference type="RefSeq" id="XP_007768978.1">
    <property type="nucleotide sequence ID" value="XM_007770788.2"/>
</dbReference>
<feature type="non-terminal residue" evidence="1">
    <location>
        <position position="276"/>
    </location>
</feature>
<evidence type="ECO:0000313" key="2">
    <source>
        <dbReference type="Proteomes" id="UP000053558"/>
    </source>
</evidence>
<proteinExistence type="predicted"/>
<gene>
    <name evidence="1" type="ORF">CONPUDRAFT_40291</name>
</gene>
<dbReference type="KEGG" id="cput:CONPUDRAFT_40291"/>
<sequence length="276" mass="31491">LGMPLGAGSQRIFYRVIQENNRPARRTRTDVQVARTRHAVAEINGDPPLTEDIWRSTRDADMPVTTNGFKFKSLHDGYRLGTHWEAIPNMAYRARCPLCREGIESMEHILLDCHSSLAPIKTVWALAKALCDLKGITWPELSYGLILGCGLVIFRNPKGKKLTGASRLFKIVVSESAHLIWKLRCERIHNMHQNPPEAHPPLEVEHRWIRRLNQRLTLDTLLTNRRRFGPRAIKDKLVLQTWSGALLNEDGLSDNWIHDTGVLVGITCRRPPGRNR</sequence>
<dbReference type="OrthoDB" id="3253907at2759"/>
<evidence type="ECO:0000313" key="1">
    <source>
        <dbReference type="EMBL" id="EIW80720.1"/>
    </source>
</evidence>